<dbReference type="GO" id="GO:0005737">
    <property type="term" value="C:cytoplasm"/>
    <property type="evidence" value="ECO:0007669"/>
    <property type="project" value="UniProtKB-SubCell"/>
</dbReference>
<comment type="subcellular location">
    <subcellularLocation>
        <location evidence="1">Cytoplasm</location>
    </subcellularLocation>
</comment>
<evidence type="ECO:0000256" key="6">
    <source>
        <dbReference type="ARBA" id="ARBA00023849"/>
    </source>
</evidence>
<evidence type="ECO:0000256" key="7">
    <source>
        <dbReference type="ARBA" id="ARBA00032058"/>
    </source>
</evidence>
<evidence type="ECO:0000256" key="8">
    <source>
        <dbReference type="ARBA" id="ARBA00032129"/>
    </source>
</evidence>
<evidence type="ECO:0000256" key="1">
    <source>
        <dbReference type="ARBA" id="ARBA00004496"/>
    </source>
</evidence>
<dbReference type="PANTHER" id="PTHR28630:SF31">
    <property type="entry name" value="PEROXIREDOXIN-LIKE 2A"/>
    <property type="match status" value="1"/>
</dbReference>
<reference evidence="9" key="2">
    <citation type="submission" date="2025-08" db="UniProtKB">
        <authorList>
            <consortium name="Ensembl"/>
        </authorList>
    </citation>
    <scope>IDENTIFICATION</scope>
</reference>
<protein>
    <recommendedName>
        <fullName evidence="6">Peroxiredoxin-like 2A</fullName>
    </recommendedName>
    <alternativeName>
        <fullName evidence="8">Peroxiredoxin-like 2 activated in M-CSF stimulated monocytes</fullName>
    </alternativeName>
    <alternativeName>
        <fullName evidence="7">Redox-regulatory protein FAM213A</fullName>
    </alternativeName>
</protein>
<dbReference type="GO" id="GO:0016209">
    <property type="term" value="F:antioxidant activity"/>
    <property type="evidence" value="ECO:0007669"/>
    <property type="project" value="UniProtKB-KW"/>
</dbReference>
<evidence type="ECO:0000256" key="4">
    <source>
        <dbReference type="ARBA" id="ARBA00023284"/>
    </source>
</evidence>
<evidence type="ECO:0000313" key="9">
    <source>
        <dbReference type="Ensembl" id="ENSSMAP00000011934.1"/>
    </source>
</evidence>
<keyword evidence="3" id="KW-0049">Antioxidant</keyword>
<dbReference type="AlphaFoldDB" id="A0A8D3A3J6"/>
<name>A0A8D3A3J6_SCOMX</name>
<keyword evidence="4" id="KW-0676">Redox-active center</keyword>
<evidence type="ECO:0000313" key="10">
    <source>
        <dbReference type="Proteomes" id="UP000694558"/>
    </source>
</evidence>
<dbReference type="InterPro" id="IPR032801">
    <property type="entry name" value="PXL2A/B/C"/>
</dbReference>
<dbReference type="Ensembl" id="ENSSMAT00000012088.2">
    <property type="protein sequence ID" value="ENSSMAP00000011934.1"/>
    <property type="gene ID" value="ENSSMAG00000007343.2"/>
</dbReference>
<gene>
    <name evidence="9" type="primary">LOC118287858</name>
</gene>
<dbReference type="GeneTree" id="ENSGT00940000165336"/>
<accession>A0A8D3A3J6</accession>
<reference evidence="9" key="1">
    <citation type="submission" date="2023-05" db="EMBL/GenBank/DDBJ databases">
        <title>High-quality long-read genome of Scophthalmus maximus.</title>
        <authorList>
            <person name="Lien S."/>
            <person name="Martinez P."/>
        </authorList>
    </citation>
    <scope>NUCLEOTIDE SEQUENCE [LARGE SCALE GENOMIC DNA]</scope>
</reference>
<organism evidence="9 10">
    <name type="scientific">Scophthalmus maximus</name>
    <name type="common">Turbot</name>
    <name type="synonym">Psetta maxima</name>
    <dbReference type="NCBI Taxonomy" id="52904"/>
    <lineage>
        <taxon>Eukaryota</taxon>
        <taxon>Metazoa</taxon>
        <taxon>Chordata</taxon>
        <taxon>Craniata</taxon>
        <taxon>Vertebrata</taxon>
        <taxon>Euteleostomi</taxon>
        <taxon>Actinopterygii</taxon>
        <taxon>Neopterygii</taxon>
        <taxon>Teleostei</taxon>
        <taxon>Neoteleostei</taxon>
        <taxon>Acanthomorphata</taxon>
        <taxon>Carangaria</taxon>
        <taxon>Pleuronectiformes</taxon>
        <taxon>Pleuronectoidei</taxon>
        <taxon>Scophthalmidae</taxon>
        <taxon>Scophthalmus</taxon>
    </lineage>
</organism>
<keyword evidence="2" id="KW-0963">Cytoplasm</keyword>
<proteinExistence type="inferred from homology"/>
<dbReference type="Pfam" id="PF13911">
    <property type="entry name" value="AhpC-TSA_2"/>
    <property type="match status" value="1"/>
</dbReference>
<evidence type="ECO:0000256" key="3">
    <source>
        <dbReference type="ARBA" id="ARBA00022862"/>
    </source>
</evidence>
<sequence>MCQLSSLKPQLDELGVPLYAVVKEDVGTEVQNFRPYFKGEIFLDEKRFYGPRERRMGILAFLRLGVWLNGLRAFKNGFMGNVLGEGFVLGGVFVIGRGQQGILLEHREIEFGDKVNIIDVIKAARRIPQELLPIERK</sequence>
<comment type="similarity">
    <text evidence="5">Belongs to the peroxiredoxin-like PRXL2 family. PRXL2A subfamily.</text>
</comment>
<evidence type="ECO:0000256" key="2">
    <source>
        <dbReference type="ARBA" id="ARBA00022490"/>
    </source>
</evidence>
<dbReference type="Proteomes" id="UP000694558">
    <property type="component" value="Chromosome 18"/>
</dbReference>
<dbReference type="PANTHER" id="PTHR28630">
    <property type="match status" value="1"/>
</dbReference>
<evidence type="ECO:0000256" key="5">
    <source>
        <dbReference type="ARBA" id="ARBA00023787"/>
    </source>
</evidence>